<dbReference type="InterPro" id="IPR011991">
    <property type="entry name" value="ArsR-like_HTH"/>
</dbReference>
<dbReference type="Pfam" id="PF13404">
    <property type="entry name" value="HTH_AsnC-type"/>
    <property type="match status" value="1"/>
</dbReference>
<evidence type="ECO:0000256" key="3">
    <source>
        <dbReference type="ARBA" id="ARBA00023163"/>
    </source>
</evidence>
<dbReference type="SMART" id="SM00344">
    <property type="entry name" value="HTH_ASNC"/>
    <property type="match status" value="1"/>
</dbReference>
<organism evidence="5 6">
    <name type="scientific">Kordiimonas lacus</name>
    <dbReference type="NCBI Taxonomy" id="637679"/>
    <lineage>
        <taxon>Bacteria</taxon>
        <taxon>Pseudomonadati</taxon>
        <taxon>Pseudomonadota</taxon>
        <taxon>Alphaproteobacteria</taxon>
        <taxon>Kordiimonadales</taxon>
        <taxon>Kordiimonadaceae</taxon>
        <taxon>Kordiimonas</taxon>
    </lineage>
</organism>
<evidence type="ECO:0000256" key="2">
    <source>
        <dbReference type="ARBA" id="ARBA00023125"/>
    </source>
</evidence>
<dbReference type="InterPro" id="IPR011008">
    <property type="entry name" value="Dimeric_a/b-barrel"/>
</dbReference>
<evidence type="ECO:0000259" key="4">
    <source>
        <dbReference type="PROSITE" id="PS50956"/>
    </source>
</evidence>
<keyword evidence="6" id="KW-1185">Reference proteome</keyword>
<keyword evidence="1" id="KW-0805">Transcription regulation</keyword>
<dbReference type="PRINTS" id="PR00033">
    <property type="entry name" value="HTHASNC"/>
</dbReference>
<dbReference type="STRING" id="637679.GCA_001550055_01294"/>
<feature type="domain" description="HTH asnC-type" evidence="4">
    <location>
        <begin position="5"/>
        <end position="66"/>
    </location>
</feature>
<protein>
    <submittedName>
        <fullName evidence="5">Lrp/AsnC family transcriptional regulator</fullName>
    </submittedName>
</protein>
<dbReference type="InterPro" id="IPR019887">
    <property type="entry name" value="Tscrpt_reg_AsnC/Lrp_C"/>
</dbReference>
<dbReference type="AlphaFoldDB" id="A0A1G6YID5"/>
<dbReference type="PANTHER" id="PTHR30154:SF17">
    <property type="entry name" value="DNA-BINDING TRANSCRIPTIONAL ACTIVATOR DECR"/>
    <property type="match status" value="1"/>
</dbReference>
<dbReference type="GO" id="GO:0006355">
    <property type="term" value="P:regulation of DNA-templated transcription"/>
    <property type="evidence" value="ECO:0007669"/>
    <property type="project" value="UniProtKB-ARBA"/>
</dbReference>
<dbReference type="OrthoDB" id="9813313at2"/>
<keyword evidence="3" id="KW-0804">Transcription</keyword>
<proteinExistence type="predicted"/>
<gene>
    <name evidence="5" type="ORF">SAMN04488071_1613</name>
</gene>
<dbReference type="InterPro" id="IPR036388">
    <property type="entry name" value="WH-like_DNA-bd_sf"/>
</dbReference>
<dbReference type="Gene3D" id="3.30.70.920">
    <property type="match status" value="1"/>
</dbReference>
<dbReference type="InterPro" id="IPR000485">
    <property type="entry name" value="AsnC-type_HTH_dom"/>
</dbReference>
<evidence type="ECO:0000313" key="6">
    <source>
        <dbReference type="Proteomes" id="UP000183685"/>
    </source>
</evidence>
<dbReference type="PROSITE" id="PS50956">
    <property type="entry name" value="HTH_ASNC_2"/>
    <property type="match status" value="1"/>
</dbReference>
<dbReference type="GO" id="GO:0043565">
    <property type="term" value="F:sequence-specific DNA binding"/>
    <property type="evidence" value="ECO:0007669"/>
    <property type="project" value="InterPro"/>
</dbReference>
<dbReference type="InterPro" id="IPR036390">
    <property type="entry name" value="WH_DNA-bd_sf"/>
</dbReference>
<dbReference type="EMBL" id="FNAK01000003">
    <property type="protein sequence ID" value="SDD89316.1"/>
    <property type="molecule type" value="Genomic_DNA"/>
</dbReference>
<dbReference type="Proteomes" id="UP000183685">
    <property type="component" value="Unassembled WGS sequence"/>
</dbReference>
<dbReference type="RefSeq" id="WP_068302566.1">
    <property type="nucleotide sequence ID" value="NZ_FNAK01000003.1"/>
</dbReference>
<dbReference type="Gene3D" id="1.10.10.10">
    <property type="entry name" value="Winged helix-like DNA-binding domain superfamily/Winged helix DNA-binding domain"/>
    <property type="match status" value="1"/>
</dbReference>
<evidence type="ECO:0000313" key="5">
    <source>
        <dbReference type="EMBL" id="SDD89316.1"/>
    </source>
</evidence>
<keyword evidence="2" id="KW-0238">DNA-binding</keyword>
<dbReference type="SUPFAM" id="SSF54909">
    <property type="entry name" value="Dimeric alpha+beta barrel"/>
    <property type="match status" value="1"/>
</dbReference>
<dbReference type="SUPFAM" id="SSF46785">
    <property type="entry name" value="Winged helix' DNA-binding domain"/>
    <property type="match status" value="1"/>
</dbReference>
<reference evidence="5 6" key="1">
    <citation type="submission" date="2016-10" db="EMBL/GenBank/DDBJ databases">
        <authorList>
            <person name="de Groot N.N."/>
        </authorList>
    </citation>
    <scope>NUCLEOTIDE SEQUENCE [LARGE SCALE GENOMIC DNA]</scope>
    <source>
        <strain evidence="5 6">CGMCC 1.9109</strain>
    </source>
</reference>
<dbReference type="InterPro" id="IPR019885">
    <property type="entry name" value="Tscrpt_reg_HTH_AsnC-type_CS"/>
</dbReference>
<dbReference type="Pfam" id="PF01037">
    <property type="entry name" value="AsnC_trans_reg"/>
    <property type="match status" value="1"/>
</dbReference>
<dbReference type="GO" id="GO:0005829">
    <property type="term" value="C:cytosol"/>
    <property type="evidence" value="ECO:0007669"/>
    <property type="project" value="TreeGrafter"/>
</dbReference>
<name>A0A1G6YID5_9PROT</name>
<dbReference type="InterPro" id="IPR019888">
    <property type="entry name" value="Tscrpt_reg_AsnC-like"/>
</dbReference>
<evidence type="ECO:0000256" key="1">
    <source>
        <dbReference type="ARBA" id="ARBA00023015"/>
    </source>
</evidence>
<accession>A0A1G6YID5</accession>
<dbReference type="CDD" id="cd00090">
    <property type="entry name" value="HTH_ARSR"/>
    <property type="match status" value="1"/>
</dbReference>
<dbReference type="PANTHER" id="PTHR30154">
    <property type="entry name" value="LEUCINE-RESPONSIVE REGULATORY PROTEIN"/>
    <property type="match status" value="1"/>
</dbReference>
<dbReference type="PROSITE" id="PS00519">
    <property type="entry name" value="HTH_ASNC_1"/>
    <property type="match status" value="1"/>
</dbReference>
<dbReference type="GO" id="GO:0043200">
    <property type="term" value="P:response to amino acid"/>
    <property type="evidence" value="ECO:0007669"/>
    <property type="project" value="TreeGrafter"/>
</dbReference>
<sequence>MADKVDDLDARILNLLQEDARIPLVDLADKVASSRSAVWRRIQKMEEAGVISGHTVLLDAEKAGLGVLVFAQVKMHAHSRDVLPDFMEKVRGFPEVIECHTLMGDIDFILKVRVRDVQAYEEFFWNHLSQIDGVREINSSIALTAVKNTTKLQVVAG</sequence>